<comment type="caution">
    <text evidence="2">The sequence shown here is derived from an EMBL/GenBank/DDBJ whole genome shotgun (WGS) entry which is preliminary data.</text>
</comment>
<keyword evidence="1" id="KW-0812">Transmembrane</keyword>
<name>A0ABU8G1G5_9BACI</name>
<keyword evidence="3" id="KW-1185">Reference proteome</keyword>
<gene>
    <name evidence="2" type="ORF">WAX78_21920</name>
</gene>
<dbReference type="Proteomes" id="UP001367922">
    <property type="component" value="Unassembled WGS sequence"/>
</dbReference>
<keyword evidence="1" id="KW-0472">Membrane</keyword>
<accession>A0ABU8G1G5</accession>
<evidence type="ECO:0000313" key="2">
    <source>
        <dbReference type="EMBL" id="MEI4832069.1"/>
    </source>
</evidence>
<keyword evidence="1" id="KW-1133">Transmembrane helix</keyword>
<proteinExistence type="predicted"/>
<evidence type="ECO:0000313" key="3">
    <source>
        <dbReference type="Proteomes" id="UP001367922"/>
    </source>
</evidence>
<dbReference type="EMBL" id="JBAWSV010000010">
    <property type="protein sequence ID" value="MEI4832069.1"/>
    <property type="molecule type" value="Genomic_DNA"/>
</dbReference>
<protein>
    <submittedName>
        <fullName evidence="2">Uncharacterized protein</fullName>
    </submittedName>
</protein>
<sequence length="71" mass="8338">MQQSMKQEAPFFNQTGRWIRRGYSLITGKTTHYKGEMFMTLIIFLLIGGLLSYGIWRMKEITPYGNENIDD</sequence>
<reference evidence="2 3" key="1">
    <citation type="submission" date="2024-01" db="EMBL/GenBank/DDBJ databases">
        <title>Seven novel Bacillus-like species.</title>
        <authorList>
            <person name="Liu G."/>
        </authorList>
    </citation>
    <scope>NUCLEOTIDE SEQUENCE [LARGE SCALE GENOMIC DNA]</scope>
    <source>
        <strain evidence="2 3">FJAT-53711</strain>
    </source>
</reference>
<evidence type="ECO:0000256" key="1">
    <source>
        <dbReference type="SAM" id="Phobius"/>
    </source>
</evidence>
<feature type="transmembrane region" description="Helical" evidence="1">
    <location>
        <begin position="37"/>
        <end position="56"/>
    </location>
</feature>
<organism evidence="2 3">
    <name type="scientific">Bacillus yunxiaonensis</name>
    <dbReference type="NCBI Taxonomy" id="3127665"/>
    <lineage>
        <taxon>Bacteria</taxon>
        <taxon>Bacillati</taxon>
        <taxon>Bacillota</taxon>
        <taxon>Bacilli</taxon>
        <taxon>Bacillales</taxon>
        <taxon>Bacillaceae</taxon>
        <taxon>Bacillus</taxon>
    </lineage>
</organism>